<dbReference type="AlphaFoldDB" id="D7KT04"/>
<reference evidence="2" key="1">
    <citation type="journal article" date="2011" name="Nat. Genet.">
        <title>The Arabidopsis lyrata genome sequence and the basis of rapid genome size change.</title>
        <authorList>
            <person name="Hu T.T."/>
            <person name="Pattyn P."/>
            <person name="Bakker E.G."/>
            <person name="Cao J."/>
            <person name="Cheng J.-F."/>
            <person name="Clark R.M."/>
            <person name="Fahlgren N."/>
            <person name="Fawcett J.A."/>
            <person name="Grimwood J."/>
            <person name="Gundlach H."/>
            <person name="Haberer G."/>
            <person name="Hollister J.D."/>
            <person name="Ossowski S."/>
            <person name="Ottilar R.P."/>
            <person name="Salamov A.A."/>
            <person name="Schneeberger K."/>
            <person name="Spannagl M."/>
            <person name="Wang X."/>
            <person name="Yang L."/>
            <person name="Nasrallah M.E."/>
            <person name="Bergelson J."/>
            <person name="Carrington J.C."/>
            <person name="Gaut B.S."/>
            <person name="Schmutz J."/>
            <person name="Mayer K.F.X."/>
            <person name="Van de Peer Y."/>
            <person name="Grigoriev I.V."/>
            <person name="Nordborg M."/>
            <person name="Weigel D."/>
            <person name="Guo Y.-L."/>
        </authorList>
    </citation>
    <scope>NUCLEOTIDE SEQUENCE [LARGE SCALE GENOMIC DNA]</scope>
    <source>
        <strain evidence="2">cv. MN47</strain>
    </source>
</reference>
<protein>
    <submittedName>
        <fullName evidence="1">Predicted protein</fullName>
    </submittedName>
</protein>
<gene>
    <name evidence="1" type="ORF">ARALYDRAFT_675978</name>
</gene>
<dbReference type="Gramene" id="Al_scaffold_0002_1128">
    <property type="protein sequence ID" value="Al_scaffold_0002_1128"/>
    <property type="gene ID" value="Al_scaffold_0002_1128"/>
</dbReference>
<keyword evidence="2" id="KW-1185">Reference proteome</keyword>
<dbReference type="Proteomes" id="UP000008694">
    <property type="component" value="Unassembled WGS sequence"/>
</dbReference>
<name>D7KT04_ARALL</name>
<sequence length="116" mass="13248">MVVDVDTLIYTSELPHLHVSQPKQTLVVNDNTYLRALGDSRERRRGEAAINLAPIWPEIGAKSAKERSRQNRHEREGLRIVFDFVTNEKRFSLSKIATNQRMTRAHKIGPKTVLAS</sequence>
<evidence type="ECO:0000313" key="1">
    <source>
        <dbReference type="EMBL" id="EFH64719.1"/>
    </source>
</evidence>
<dbReference type="HOGENOM" id="CLU_2100214_0_0_1"/>
<dbReference type="EMBL" id="GL348714">
    <property type="protein sequence ID" value="EFH64719.1"/>
    <property type="molecule type" value="Genomic_DNA"/>
</dbReference>
<accession>D7KT04</accession>
<proteinExistence type="predicted"/>
<evidence type="ECO:0000313" key="2">
    <source>
        <dbReference type="Proteomes" id="UP000008694"/>
    </source>
</evidence>
<organism evidence="2">
    <name type="scientific">Arabidopsis lyrata subsp. lyrata</name>
    <name type="common">Lyre-leaved rock-cress</name>
    <dbReference type="NCBI Taxonomy" id="81972"/>
    <lineage>
        <taxon>Eukaryota</taxon>
        <taxon>Viridiplantae</taxon>
        <taxon>Streptophyta</taxon>
        <taxon>Embryophyta</taxon>
        <taxon>Tracheophyta</taxon>
        <taxon>Spermatophyta</taxon>
        <taxon>Magnoliopsida</taxon>
        <taxon>eudicotyledons</taxon>
        <taxon>Gunneridae</taxon>
        <taxon>Pentapetalae</taxon>
        <taxon>rosids</taxon>
        <taxon>malvids</taxon>
        <taxon>Brassicales</taxon>
        <taxon>Brassicaceae</taxon>
        <taxon>Camelineae</taxon>
        <taxon>Arabidopsis</taxon>
    </lineage>
</organism>